<keyword evidence="6" id="KW-0560">Oxidoreductase</keyword>
<dbReference type="PANTHER" id="PTHR43098:SF3">
    <property type="entry name" value="L-ORNITHINE N(5)-MONOOXYGENASE-RELATED"/>
    <property type="match status" value="1"/>
</dbReference>
<dbReference type="AlphaFoldDB" id="A0A1G6I528"/>
<proteinExistence type="inferred from homology"/>
<dbReference type="GO" id="GO:0016787">
    <property type="term" value="F:hydrolase activity"/>
    <property type="evidence" value="ECO:0007669"/>
    <property type="project" value="InterPro"/>
</dbReference>
<comment type="similarity">
    <text evidence="2">Belongs to the FAD-binding monooxygenase family.</text>
</comment>
<organism evidence="9 10">
    <name type="scientific">Raineyella antarctica</name>
    <dbReference type="NCBI Taxonomy" id="1577474"/>
    <lineage>
        <taxon>Bacteria</taxon>
        <taxon>Bacillati</taxon>
        <taxon>Actinomycetota</taxon>
        <taxon>Actinomycetes</taxon>
        <taxon>Propionibacteriales</taxon>
        <taxon>Propionibacteriaceae</taxon>
        <taxon>Raineyella</taxon>
    </lineage>
</organism>
<dbReference type="InterPro" id="IPR020946">
    <property type="entry name" value="Flavin_mOase-like"/>
</dbReference>
<dbReference type="Gene3D" id="3.40.50.1820">
    <property type="entry name" value="alpha/beta hydrolase"/>
    <property type="match status" value="1"/>
</dbReference>
<dbReference type="RefSeq" id="WP_217634221.1">
    <property type="nucleotide sequence ID" value="NZ_FMYF01000014.1"/>
</dbReference>
<sequence>MDTTQHDVIVIGAGFAGIYAIHKYRDQMGLDVVCFDAAEDVGGTWYWNRYPGARVDIESVHYSFSFDPELQQEWHWTEKFAAQPEILRYLNHCADRYDVRRSVRFGTRVVEVTWDEQNDHWRVTTDKGDVVTARYFVSGAGTLSVPKTPDFPGVEDFAGQTLLTGNWREDVDLAGKRVGIIGVGSSGIQAISEISKVADALYVFQRTPNYATPIANYPTDPAEEAADKARYAELREASRNHFLGVPYSDVQPSALAVSAEERREVFEDRFKKGGFRFFIDSFGDILFSQEANDTAAEYVRESIRKRVQDPRTADLLCPTDYPYGTKRPPLEIDYYEAYNRESTHLVDVKANPIQRVIPQGVRLADGTEVELDVLILATGFDACTGPLLAMNITGRGGVRLADEWADGPQTYLGLTMAGFPNLFAITGPQSPSVLYNMPLAIEDHVDFIGDSIQYMRERGLTVMEATAQAQDQWVYETNALADMTLLPDSASTWYMGANIPGKPRRVLVYVGGAPRYRSICDNVQRNDYRGFAFATSTAEVETATPSPALDPALAAIVEILRGQGFTGFEDAGVEGSRAAVESFTAMQAPRKEIGRVVDEAYGTDPEQKLRIFVPEGEGPFPVVVYVHGGGFVAGSIEVVDEPARDLASRAGVIVVAPTYRRAPEHRFPAAHDDAYAALEWTADNVAAYGGDPSRLGIGGDSAGGMLAAAAAIRARQEGPELSALLLVNPLVNPVADTPSRREYAEGYIIELADLQWFGSQYLNGPEEVTDPRLALDAADLAGLPQTLILTSEYDTLRDEAEDFATQLLGAGVETNVQRFDGMTHDAFLMSGAVPRCIEQRLAAADFLRSALVEGAQEPEVEVVTA</sequence>
<comment type="cofactor">
    <cofactor evidence="1">
        <name>FAD</name>
        <dbReference type="ChEBI" id="CHEBI:57692"/>
    </cofactor>
</comment>
<dbReference type="GO" id="GO:0004499">
    <property type="term" value="F:N,N-dimethylaniline monooxygenase activity"/>
    <property type="evidence" value="ECO:0007669"/>
    <property type="project" value="InterPro"/>
</dbReference>
<dbReference type="EMBL" id="FMYF01000014">
    <property type="protein sequence ID" value="SDC01550.1"/>
    <property type="molecule type" value="Genomic_DNA"/>
</dbReference>
<evidence type="ECO:0000256" key="6">
    <source>
        <dbReference type="ARBA" id="ARBA00023002"/>
    </source>
</evidence>
<evidence type="ECO:0000313" key="9">
    <source>
        <dbReference type="EMBL" id="SDC01550.1"/>
    </source>
</evidence>
<evidence type="ECO:0000256" key="2">
    <source>
        <dbReference type="ARBA" id="ARBA00010139"/>
    </source>
</evidence>
<evidence type="ECO:0000256" key="3">
    <source>
        <dbReference type="ARBA" id="ARBA00022630"/>
    </source>
</evidence>
<keyword evidence="7" id="KW-0503">Monooxygenase</keyword>
<dbReference type="GO" id="GO:0050660">
    <property type="term" value="F:flavin adenine dinucleotide binding"/>
    <property type="evidence" value="ECO:0007669"/>
    <property type="project" value="InterPro"/>
</dbReference>
<dbReference type="InterPro" id="IPR050775">
    <property type="entry name" value="FAD-binding_Monooxygenases"/>
</dbReference>
<gene>
    <name evidence="9" type="ORF">GA0111570_11433</name>
</gene>
<evidence type="ECO:0000256" key="7">
    <source>
        <dbReference type="ARBA" id="ARBA00023033"/>
    </source>
</evidence>
<feature type="domain" description="Alpha/beta hydrolase fold-3" evidence="8">
    <location>
        <begin position="623"/>
        <end position="827"/>
    </location>
</feature>
<dbReference type="Proteomes" id="UP000199086">
    <property type="component" value="Unassembled WGS sequence"/>
</dbReference>
<dbReference type="SUPFAM" id="SSF51905">
    <property type="entry name" value="FAD/NAD(P)-binding domain"/>
    <property type="match status" value="2"/>
</dbReference>
<name>A0A1G6I528_9ACTN</name>
<dbReference type="InterPro" id="IPR036188">
    <property type="entry name" value="FAD/NAD-bd_sf"/>
</dbReference>
<evidence type="ECO:0000259" key="8">
    <source>
        <dbReference type="Pfam" id="PF07859"/>
    </source>
</evidence>
<dbReference type="Pfam" id="PF07859">
    <property type="entry name" value="Abhydrolase_3"/>
    <property type="match status" value="1"/>
</dbReference>
<dbReference type="Gene3D" id="3.50.50.60">
    <property type="entry name" value="FAD/NAD(P)-binding domain"/>
    <property type="match status" value="2"/>
</dbReference>
<keyword evidence="4" id="KW-0274">FAD</keyword>
<keyword evidence="3" id="KW-0285">Flavoprotein</keyword>
<dbReference type="GO" id="GO:0050661">
    <property type="term" value="F:NADP binding"/>
    <property type="evidence" value="ECO:0007669"/>
    <property type="project" value="InterPro"/>
</dbReference>
<keyword evidence="10" id="KW-1185">Reference proteome</keyword>
<dbReference type="SUPFAM" id="SSF53474">
    <property type="entry name" value="alpha/beta-Hydrolases"/>
    <property type="match status" value="1"/>
</dbReference>
<evidence type="ECO:0000313" key="10">
    <source>
        <dbReference type="Proteomes" id="UP000199086"/>
    </source>
</evidence>
<evidence type="ECO:0000256" key="4">
    <source>
        <dbReference type="ARBA" id="ARBA00022827"/>
    </source>
</evidence>
<dbReference type="InterPro" id="IPR013094">
    <property type="entry name" value="AB_hydrolase_3"/>
</dbReference>
<dbReference type="STRING" id="1577474.GA0111570_11433"/>
<keyword evidence="5" id="KW-0521">NADP</keyword>
<dbReference type="PANTHER" id="PTHR43098">
    <property type="entry name" value="L-ORNITHINE N(5)-MONOOXYGENASE-RELATED"/>
    <property type="match status" value="1"/>
</dbReference>
<evidence type="ECO:0000256" key="5">
    <source>
        <dbReference type="ARBA" id="ARBA00022857"/>
    </source>
</evidence>
<evidence type="ECO:0000256" key="1">
    <source>
        <dbReference type="ARBA" id="ARBA00001974"/>
    </source>
</evidence>
<reference evidence="9 10" key="1">
    <citation type="submission" date="2016-06" db="EMBL/GenBank/DDBJ databases">
        <authorList>
            <person name="Olsen C.W."/>
            <person name="Carey S."/>
            <person name="Hinshaw L."/>
            <person name="Karasin A.I."/>
        </authorList>
    </citation>
    <scope>NUCLEOTIDE SEQUENCE [LARGE SCALE GENOMIC DNA]</scope>
    <source>
        <strain evidence="9 10">LZ-22</strain>
    </source>
</reference>
<protein>
    <submittedName>
        <fullName evidence="9">Predicted flavoprotein CzcO associated with the cation diffusion facilitator CzcD</fullName>
    </submittedName>
</protein>
<accession>A0A1G6I528</accession>
<dbReference type="Pfam" id="PF00743">
    <property type="entry name" value="FMO-like"/>
    <property type="match status" value="1"/>
</dbReference>
<dbReference type="InterPro" id="IPR029058">
    <property type="entry name" value="AB_hydrolase_fold"/>
</dbReference>